<proteinExistence type="predicted"/>
<name>A0ABX7DYF3_9BACI</name>
<organism evidence="1 2">
    <name type="scientific">Heyndrickxia vini</name>
    <dbReference type="NCBI Taxonomy" id="1476025"/>
    <lineage>
        <taxon>Bacteria</taxon>
        <taxon>Bacillati</taxon>
        <taxon>Bacillota</taxon>
        <taxon>Bacilli</taxon>
        <taxon>Bacillales</taxon>
        <taxon>Bacillaceae</taxon>
        <taxon>Heyndrickxia</taxon>
    </lineage>
</organism>
<evidence type="ECO:0008006" key="3">
    <source>
        <dbReference type="Google" id="ProtNLM"/>
    </source>
</evidence>
<keyword evidence="2" id="KW-1185">Reference proteome</keyword>
<dbReference type="Proteomes" id="UP000595691">
    <property type="component" value="Chromosome"/>
</dbReference>
<sequence>MTQEKIMELLNQLRTGEMKELYIDNADFYEVRKIIVEQDDFKHFQGIAQRNGHVIYKYLEVPRS</sequence>
<dbReference type="EMBL" id="CP065425">
    <property type="protein sequence ID" value="QQZ08130.1"/>
    <property type="molecule type" value="Genomic_DNA"/>
</dbReference>
<evidence type="ECO:0000313" key="1">
    <source>
        <dbReference type="EMBL" id="QQZ08130.1"/>
    </source>
</evidence>
<protein>
    <recommendedName>
        <fullName evidence="3">Abortive phage infection protein</fullName>
    </recommendedName>
</protein>
<accession>A0ABX7DYF3</accession>
<reference evidence="1 2" key="1">
    <citation type="submission" date="2020-11" db="EMBL/GenBank/DDBJ databases">
        <title>Taxonomic evaluation of the Bacillus sporothermodurans group of bacteria based on whole genome sequences.</title>
        <authorList>
            <person name="Fiedler G."/>
            <person name="Herbstmann A.-D."/>
            <person name="Doll E."/>
            <person name="Wenning M."/>
            <person name="Brinks E."/>
            <person name="Kabisch J."/>
            <person name="Breitenwieser F."/>
            <person name="Lappann M."/>
            <person name="Boehnlein C."/>
            <person name="Franz C."/>
        </authorList>
    </citation>
    <scope>NUCLEOTIDE SEQUENCE [LARGE SCALE GENOMIC DNA]</scope>
    <source>
        <strain evidence="1 2">JCM 19841</strain>
    </source>
</reference>
<gene>
    <name evidence="1" type="ORF">I5776_13705</name>
</gene>
<evidence type="ECO:0000313" key="2">
    <source>
        <dbReference type="Proteomes" id="UP000595691"/>
    </source>
</evidence>